<dbReference type="InterPro" id="IPR044492">
    <property type="entry name" value="P_typ_ATPase_HD_dom"/>
</dbReference>
<evidence type="ECO:0000256" key="8">
    <source>
        <dbReference type="ARBA" id="ARBA00023136"/>
    </source>
</evidence>
<dbReference type="InterPro" id="IPR023299">
    <property type="entry name" value="ATPase_P-typ_cyto_dom_N"/>
</dbReference>
<dbReference type="GO" id="GO:0005524">
    <property type="term" value="F:ATP binding"/>
    <property type="evidence" value="ECO:0007669"/>
    <property type="project" value="UniProtKB-UniRule"/>
</dbReference>
<feature type="transmembrane region" description="Helical" evidence="11">
    <location>
        <begin position="274"/>
        <end position="298"/>
    </location>
</feature>
<dbReference type="EC" id="7.2.2.21" evidence="9"/>
<keyword evidence="11" id="KW-0067">ATP-binding</keyword>
<dbReference type="InterPro" id="IPR018303">
    <property type="entry name" value="ATPase_P-typ_P_site"/>
</dbReference>
<dbReference type="SFLD" id="SFLDF00027">
    <property type="entry name" value="p-type_atpase"/>
    <property type="match status" value="1"/>
</dbReference>
<sequence>MTEKQKTMRLRIIATFIIYIPLAILQHMESFAPRDSLLWLFLYLIPYLLVGWDILYRAVRNIRNGQVFDENFLMTVATFGAFGVGEYSEGVAVMLFYQVGELFQSYAVNRSRQSITELMDICPEYANIEEDGVLKQVDPDDVSVGDVIVVKAGERIPLDGKVVFGESMVDTSALTGESVPRRVRTGDEIISGCVNGSGLLRVEVTKEFDDSTVAKILELVENASSKKAKVENFITKFARYYTPIVVIGAVILAVLPPLILRQPWTEWVRRACTFLVISCPCALVISVPMSFFGGIGAASRKGVLVKGSNYLEALSQMDTIVFDKTGTLTKGEFKVSQLNPVSMKEEELLELAAYGECYSDHPISRSILEAYGKELDRSRIGENREIAGRGMEAVVDGHRVLAGNSKLMKENQIPYESCPAPGTVVYLAVDGTFAGSIVIRDGIKEEAFAAIRELKEVGVRHTVMLTGDRKEAGEAVAKELGLDEVYTQLLPEDKVAQVERLLAAQEKGRKLAFVGDGINDAPVLSRVDIGIAMGSMGSDAAIEAADVVLMDDDPSKIASIVRISRKTMRIVKQNIVFALGVKLIVLGMGAFGVANMWEAVFADVGVSVIAIINAMRALKAE</sequence>
<keyword evidence="4 11" id="KW-0812">Transmembrane</keyword>
<dbReference type="GO" id="GO:0046872">
    <property type="term" value="F:metal ion binding"/>
    <property type="evidence" value="ECO:0007669"/>
    <property type="project" value="UniProtKB-KW"/>
</dbReference>
<keyword evidence="11" id="KW-0547">Nucleotide-binding</keyword>
<dbReference type="InterPro" id="IPR051014">
    <property type="entry name" value="Cation_Transport_ATPase_IB"/>
</dbReference>
<dbReference type="InterPro" id="IPR027256">
    <property type="entry name" value="P-typ_ATPase_IB"/>
</dbReference>
<dbReference type="InterPro" id="IPR059000">
    <property type="entry name" value="ATPase_P-type_domA"/>
</dbReference>
<comment type="catalytic activity">
    <reaction evidence="10">
        <text>Cd(2+)(in) + ATP + H2O = Cd(2+)(out) + ADP + phosphate + H(+)</text>
        <dbReference type="Rhea" id="RHEA:12132"/>
        <dbReference type="ChEBI" id="CHEBI:15377"/>
        <dbReference type="ChEBI" id="CHEBI:15378"/>
        <dbReference type="ChEBI" id="CHEBI:30616"/>
        <dbReference type="ChEBI" id="CHEBI:43474"/>
        <dbReference type="ChEBI" id="CHEBI:48775"/>
        <dbReference type="ChEBI" id="CHEBI:456216"/>
        <dbReference type="EC" id="7.2.2.21"/>
    </reaction>
</comment>
<protein>
    <recommendedName>
        <fullName evidence="9">Cd(2+)-exporting ATPase</fullName>
        <ecNumber evidence="9">7.2.2.21</ecNumber>
    </recommendedName>
</protein>
<dbReference type="PANTHER" id="PTHR48085">
    <property type="entry name" value="CADMIUM/ZINC-TRANSPORTING ATPASE HMA2-RELATED"/>
    <property type="match status" value="1"/>
</dbReference>
<keyword evidence="7 11" id="KW-1133">Transmembrane helix</keyword>
<dbReference type="GO" id="GO:0008551">
    <property type="term" value="F:P-type cadmium transporter activity"/>
    <property type="evidence" value="ECO:0007669"/>
    <property type="project" value="UniProtKB-EC"/>
</dbReference>
<dbReference type="SUPFAM" id="SSF81665">
    <property type="entry name" value="Calcium ATPase, transmembrane domain M"/>
    <property type="match status" value="1"/>
</dbReference>
<dbReference type="GO" id="GO:0005886">
    <property type="term" value="C:plasma membrane"/>
    <property type="evidence" value="ECO:0007669"/>
    <property type="project" value="UniProtKB-SubCell"/>
</dbReference>
<dbReference type="PROSITE" id="PS00154">
    <property type="entry name" value="ATPASE_E1_E2"/>
    <property type="match status" value="1"/>
</dbReference>
<dbReference type="Pfam" id="PF00702">
    <property type="entry name" value="Hydrolase"/>
    <property type="match status" value="1"/>
</dbReference>
<evidence type="ECO:0000256" key="7">
    <source>
        <dbReference type="ARBA" id="ARBA00022989"/>
    </source>
</evidence>
<dbReference type="NCBIfam" id="TIGR01525">
    <property type="entry name" value="ATPase-IB_hvy"/>
    <property type="match status" value="1"/>
</dbReference>
<dbReference type="InterPro" id="IPR008250">
    <property type="entry name" value="ATPase_P-typ_transduc_dom_A_sf"/>
</dbReference>
<dbReference type="Gene3D" id="2.70.150.10">
    <property type="entry name" value="Calcium-transporting ATPase, cytoplasmic transduction domain A"/>
    <property type="match status" value="1"/>
</dbReference>
<dbReference type="PANTHER" id="PTHR48085:SF5">
    <property type="entry name" value="CADMIUM_ZINC-TRANSPORTING ATPASE HMA4-RELATED"/>
    <property type="match status" value="1"/>
</dbReference>
<dbReference type="EMBL" id="DWWB01000037">
    <property type="protein sequence ID" value="HJC66483.1"/>
    <property type="molecule type" value="Genomic_DNA"/>
</dbReference>
<dbReference type="PRINTS" id="PR00941">
    <property type="entry name" value="CDATPASE"/>
</dbReference>
<name>A0A9D2PSM7_9FIRM</name>
<evidence type="ECO:0000256" key="9">
    <source>
        <dbReference type="ARBA" id="ARBA00039103"/>
    </source>
</evidence>
<keyword evidence="8 11" id="KW-0472">Membrane</keyword>
<dbReference type="NCBIfam" id="TIGR01512">
    <property type="entry name" value="ATPase-IB2_Cd"/>
    <property type="match status" value="1"/>
</dbReference>
<evidence type="ECO:0000256" key="10">
    <source>
        <dbReference type="ARBA" id="ARBA00049338"/>
    </source>
</evidence>
<comment type="subcellular location">
    <subcellularLocation>
        <location evidence="1">Cell membrane</location>
        <topology evidence="1">Multi-pass membrane protein</topology>
    </subcellularLocation>
</comment>
<evidence type="ECO:0000256" key="3">
    <source>
        <dbReference type="ARBA" id="ARBA00022539"/>
    </source>
</evidence>
<dbReference type="Pfam" id="PF00122">
    <property type="entry name" value="E1-E2_ATPase"/>
    <property type="match status" value="1"/>
</dbReference>
<evidence type="ECO:0000256" key="2">
    <source>
        <dbReference type="ARBA" id="ARBA00006024"/>
    </source>
</evidence>
<dbReference type="Gene3D" id="3.40.50.1000">
    <property type="entry name" value="HAD superfamily/HAD-like"/>
    <property type="match status" value="1"/>
</dbReference>
<evidence type="ECO:0000313" key="14">
    <source>
        <dbReference type="Proteomes" id="UP000823863"/>
    </source>
</evidence>
<dbReference type="GO" id="GO:0016887">
    <property type="term" value="F:ATP hydrolysis activity"/>
    <property type="evidence" value="ECO:0007669"/>
    <property type="project" value="InterPro"/>
</dbReference>
<feature type="transmembrane region" description="Helical" evidence="11">
    <location>
        <begin position="240"/>
        <end position="259"/>
    </location>
</feature>
<keyword evidence="3" id="KW-0104">Cadmium</keyword>
<dbReference type="SUPFAM" id="SSF81653">
    <property type="entry name" value="Calcium ATPase, transduction domain A"/>
    <property type="match status" value="1"/>
</dbReference>
<dbReference type="SUPFAM" id="SSF56784">
    <property type="entry name" value="HAD-like"/>
    <property type="match status" value="1"/>
</dbReference>
<comment type="caution">
    <text evidence="13">The sequence shown here is derived from an EMBL/GenBank/DDBJ whole genome shotgun (WGS) entry which is preliminary data.</text>
</comment>
<organism evidence="13 14">
    <name type="scientific">Candidatus Enterocloster excrementigallinarum</name>
    <dbReference type="NCBI Taxonomy" id="2838558"/>
    <lineage>
        <taxon>Bacteria</taxon>
        <taxon>Bacillati</taxon>
        <taxon>Bacillota</taxon>
        <taxon>Clostridia</taxon>
        <taxon>Lachnospirales</taxon>
        <taxon>Lachnospiraceae</taxon>
        <taxon>Enterocloster</taxon>
    </lineage>
</organism>
<evidence type="ECO:0000256" key="5">
    <source>
        <dbReference type="ARBA" id="ARBA00022723"/>
    </source>
</evidence>
<gene>
    <name evidence="13" type="primary">cadA</name>
    <name evidence="13" type="ORF">H9931_07165</name>
</gene>
<keyword evidence="5 11" id="KW-0479">Metal-binding</keyword>
<evidence type="ECO:0000259" key="12">
    <source>
        <dbReference type="Pfam" id="PF00122"/>
    </source>
</evidence>
<comment type="similarity">
    <text evidence="2 11">Belongs to the cation transport ATPase (P-type) (TC 3.A.3) family. Type IB subfamily.</text>
</comment>
<evidence type="ECO:0000256" key="6">
    <source>
        <dbReference type="ARBA" id="ARBA00022967"/>
    </source>
</evidence>
<feature type="transmembrane region" description="Helical" evidence="11">
    <location>
        <begin position="37"/>
        <end position="56"/>
    </location>
</feature>
<dbReference type="AlphaFoldDB" id="A0A9D2PSM7"/>
<dbReference type="Proteomes" id="UP000823863">
    <property type="component" value="Unassembled WGS sequence"/>
</dbReference>
<keyword evidence="6" id="KW-1278">Translocase</keyword>
<dbReference type="InterPro" id="IPR023298">
    <property type="entry name" value="ATPase_P-typ_TM_dom_sf"/>
</dbReference>
<dbReference type="SFLD" id="SFLDG00002">
    <property type="entry name" value="C1.7:_P-type_atpase_like"/>
    <property type="match status" value="1"/>
</dbReference>
<dbReference type="FunFam" id="2.70.150.10:FF:000002">
    <property type="entry name" value="Copper-transporting ATPase 1, putative"/>
    <property type="match status" value="1"/>
</dbReference>
<dbReference type="PRINTS" id="PR00119">
    <property type="entry name" value="CATATPASE"/>
</dbReference>
<feature type="transmembrane region" description="Helical" evidence="11">
    <location>
        <begin position="575"/>
        <end position="594"/>
    </location>
</feature>
<keyword evidence="11" id="KW-1003">Cell membrane</keyword>
<feature type="transmembrane region" description="Helical" evidence="11">
    <location>
        <begin position="12"/>
        <end position="31"/>
    </location>
</feature>
<evidence type="ECO:0000313" key="13">
    <source>
        <dbReference type="EMBL" id="HJC66483.1"/>
    </source>
</evidence>
<feature type="domain" description="P-type ATPase A" evidence="12">
    <location>
        <begin position="123"/>
        <end position="221"/>
    </location>
</feature>
<evidence type="ECO:0000256" key="11">
    <source>
        <dbReference type="RuleBase" id="RU362081"/>
    </source>
</evidence>
<dbReference type="CDD" id="cd07548">
    <property type="entry name" value="P-type_ATPase-Cd_Zn_Co_like"/>
    <property type="match status" value="1"/>
</dbReference>
<evidence type="ECO:0000256" key="4">
    <source>
        <dbReference type="ARBA" id="ARBA00022692"/>
    </source>
</evidence>
<dbReference type="SFLD" id="SFLDS00003">
    <property type="entry name" value="Haloacid_Dehalogenase"/>
    <property type="match status" value="1"/>
</dbReference>
<dbReference type="NCBIfam" id="TIGR01511">
    <property type="entry name" value="ATPase-IB1_Cu"/>
    <property type="match status" value="1"/>
</dbReference>
<dbReference type="Gene3D" id="3.40.1110.10">
    <property type="entry name" value="Calcium-transporting ATPase, cytoplasmic domain N"/>
    <property type="match status" value="1"/>
</dbReference>
<dbReference type="InterPro" id="IPR001757">
    <property type="entry name" value="P_typ_ATPase"/>
</dbReference>
<evidence type="ECO:0000256" key="1">
    <source>
        <dbReference type="ARBA" id="ARBA00004651"/>
    </source>
</evidence>
<accession>A0A9D2PSM7</accession>
<reference evidence="13" key="1">
    <citation type="journal article" date="2021" name="PeerJ">
        <title>Extensive microbial diversity within the chicken gut microbiome revealed by metagenomics and culture.</title>
        <authorList>
            <person name="Gilroy R."/>
            <person name="Ravi A."/>
            <person name="Getino M."/>
            <person name="Pursley I."/>
            <person name="Horton D.L."/>
            <person name="Alikhan N.F."/>
            <person name="Baker D."/>
            <person name="Gharbi K."/>
            <person name="Hall N."/>
            <person name="Watson M."/>
            <person name="Adriaenssens E.M."/>
            <person name="Foster-Nyarko E."/>
            <person name="Jarju S."/>
            <person name="Secka A."/>
            <person name="Antonio M."/>
            <person name="Oren A."/>
            <person name="Chaudhuri R.R."/>
            <person name="La Ragione R."/>
            <person name="Hildebrand F."/>
            <person name="Pallen M.J."/>
        </authorList>
    </citation>
    <scope>NUCLEOTIDE SEQUENCE</scope>
    <source>
        <strain evidence="13">CHK198-12963</strain>
    </source>
</reference>
<dbReference type="InterPro" id="IPR036412">
    <property type="entry name" value="HAD-like_sf"/>
</dbReference>
<dbReference type="NCBIfam" id="TIGR01494">
    <property type="entry name" value="ATPase_P-type"/>
    <property type="match status" value="1"/>
</dbReference>
<reference evidence="13" key="2">
    <citation type="submission" date="2021-04" db="EMBL/GenBank/DDBJ databases">
        <authorList>
            <person name="Gilroy R."/>
        </authorList>
    </citation>
    <scope>NUCLEOTIDE SEQUENCE</scope>
    <source>
        <strain evidence="13">CHK198-12963</strain>
    </source>
</reference>
<proteinExistence type="inferred from homology"/>
<dbReference type="InterPro" id="IPR023214">
    <property type="entry name" value="HAD_sf"/>
</dbReference>